<evidence type="ECO:0000313" key="4">
    <source>
        <dbReference type="EMBL" id="KAK2163287.1"/>
    </source>
</evidence>
<feature type="domain" description="Serine hydrolase" evidence="3">
    <location>
        <begin position="7"/>
        <end position="146"/>
    </location>
</feature>
<dbReference type="GO" id="GO:0016787">
    <property type="term" value="F:hydrolase activity"/>
    <property type="evidence" value="ECO:0007669"/>
    <property type="project" value="UniProtKB-KW"/>
</dbReference>
<dbReference type="InterPro" id="IPR005645">
    <property type="entry name" value="FSH-like_dom"/>
</dbReference>
<name>A0AAD9K1T6_9ANNE</name>
<evidence type="ECO:0000313" key="5">
    <source>
        <dbReference type="Proteomes" id="UP001208570"/>
    </source>
</evidence>
<keyword evidence="5" id="KW-1185">Reference proteome</keyword>
<dbReference type="GO" id="GO:0005634">
    <property type="term" value="C:nucleus"/>
    <property type="evidence" value="ECO:0007669"/>
    <property type="project" value="TreeGrafter"/>
</dbReference>
<dbReference type="Proteomes" id="UP001208570">
    <property type="component" value="Unassembled WGS sequence"/>
</dbReference>
<gene>
    <name evidence="4" type="ORF">LSH36_82g02012</name>
</gene>
<dbReference type="SUPFAM" id="SSF53474">
    <property type="entry name" value="alpha/beta-Hydrolases"/>
    <property type="match status" value="1"/>
</dbReference>
<dbReference type="Gene3D" id="3.40.50.1820">
    <property type="entry name" value="alpha/beta hydrolase"/>
    <property type="match status" value="1"/>
</dbReference>
<dbReference type="GO" id="GO:0032526">
    <property type="term" value="P:response to retinoic acid"/>
    <property type="evidence" value="ECO:0007669"/>
    <property type="project" value="TreeGrafter"/>
</dbReference>
<dbReference type="PANTHER" id="PTHR48070">
    <property type="entry name" value="ESTERASE OVCA2"/>
    <property type="match status" value="1"/>
</dbReference>
<dbReference type="PANTHER" id="PTHR48070:SF6">
    <property type="entry name" value="ESTERASE OVCA2"/>
    <property type="match status" value="1"/>
</dbReference>
<evidence type="ECO:0000256" key="2">
    <source>
        <dbReference type="ARBA" id="ARBA00022801"/>
    </source>
</evidence>
<keyword evidence="2" id="KW-0378">Hydrolase</keyword>
<dbReference type="GO" id="GO:0005737">
    <property type="term" value="C:cytoplasm"/>
    <property type="evidence" value="ECO:0007669"/>
    <property type="project" value="TreeGrafter"/>
</dbReference>
<dbReference type="EMBL" id="JAODUP010000082">
    <property type="protein sequence ID" value="KAK2163287.1"/>
    <property type="molecule type" value="Genomic_DNA"/>
</dbReference>
<sequence length="154" mass="17456">FFAFMATVFITAPNIVPPLPDVDEAGQQCPDQRGWWFSRQDEYFNAHDKSTCAKGYQQSLEVITNAFREQGPFDGVLGFSQGASMLSLLCGLQQHQGQECPFHFDFAIFVAGFKSRSEGHRHLYDDLIQIPTLHVYGETDKVIEKGKLDRFPPH</sequence>
<comment type="similarity">
    <text evidence="1">Belongs to the LovG family.</text>
</comment>
<dbReference type="AlphaFoldDB" id="A0AAD9K1T6"/>
<dbReference type="Pfam" id="PF03959">
    <property type="entry name" value="FSH1"/>
    <property type="match status" value="1"/>
</dbReference>
<dbReference type="InterPro" id="IPR050593">
    <property type="entry name" value="LovG"/>
</dbReference>
<organism evidence="4 5">
    <name type="scientific">Paralvinella palmiformis</name>
    <dbReference type="NCBI Taxonomy" id="53620"/>
    <lineage>
        <taxon>Eukaryota</taxon>
        <taxon>Metazoa</taxon>
        <taxon>Spiralia</taxon>
        <taxon>Lophotrochozoa</taxon>
        <taxon>Annelida</taxon>
        <taxon>Polychaeta</taxon>
        <taxon>Sedentaria</taxon>
        <taxon>Canalipalpata</taxon>
        <taxon>Terebellida</taxon>
        <taxon>Terebelliformia</taxon>
        <taxon>Alvinellidae</taxon>
        <taxon>Paralvinella</taxon>
    </lineage>
</organism>
<protein>
    <recommendedName>
        <fullName evidence="3">Serine hydrolase domain-containing protein</fullName>
    </recommendedName>
</protein>
<reference evidence="4" key="1">
    <citation type="journal article" date="2023" name="Mol. Biol. Evol.">
        <title>Third-Generation Sequencing Reveals the Adaptive Role of the Epigenome in Three Deep-Sea Polychaetes.</title>
        <authorList>
            <person name="Perez M."/>
            <person name="Aroh O."/>
            <person name="Sun Y."/>
            <person name="Lan Y."/>
            <person name="Juniper S.K."/>
            <person name="Young C.R."/>
            <person name="Angers B."/>
            <person name="Qian P.Y."/>
        </authorList>
    </citation>
    <scope>NUCLEOTIDE SEQUENCE</scope>
    <source>
        <strain evidence="4">P08H-3</strain>
    </source>
</reference>
<feature type="non-terminal residue" evidence="4">
    <location>
        <position position="154"/>
    </location>
</feature>
<proteinExistence type="inferred from homology"/>
<accession>A0AAD9K1T6</accession>
<comment type="caution">
    <text evidence="4">The sequence shown here is derived from an EMBL/GenBank/DDBJ whole genome shotgun (WGS) entry which is preliminary data.</text>
</comment>
<evidence type="ECO:0000256" key="1">
    <source>
        <dbReference type="ARBA" id="ARBA00005863"/>
    </source>
</evidence>
<evidence type="ECO:0000259" key="3">
    <source>
        <dbReference type="Pfam" id="PF03959"/>
    </source>
</evidence>
<dbReference type="InterPro" id="IPR029058">
    <property type="entry name" value="AB_hydrolase_fold"/>
</dbReference>